<evidence type="ECO:0000256" key="2">
    <source>
        <dbReference type="ARBA" id="ARBA00022723"/>
    </source>
</evidence>
<keyword evidence="2" id="KW-0479">Metal-binding</keyword>
<evidence type="ECO:0000313" key="10">
    <source>
        <dbReference type="EMBL" id="KAK5091860.1"/>
    </source>
</evidence>
<organism evidence="10 11">
    <name type="scientific">Lithohypha guttulata</name>
    <dbReference type="NCBI Taxonomy" id="1690604"/>
    <lineage>
        <taxon>Eukaryota</taxon>
        <taxon>Fungi</taxon>
        <taxon>Dikarya</taxon>
        <taxon>Ascomycota</taxon>
        <taxon>Pezizomycotina</taxon>
        <taxon>Eurotiomycetes</taxon>
        <taxon>Chaetothyriomycetidae</taxon>
        <taxon>Chaetothyriales</taxon>
        <taxon>Trichomeriaceae</taxon>
        <taxon>Lithohypha</taxon>
    </lineage>
</organism>
<feature type="domain" description="C2H2-type" evidence="9">
    <location>
        <begin position="363"/>
        <end position="390"/>
    </location>
</feature>
<proteinExistence type="predicted"/>
<name>A0ABR0K7X7_9EURO</name>
<dbReference type="Gene3D" id="3.30.160.60">
    <property type="entry name" value="Classic Zinc Finger"/>
    <property type="match status" value="1"/>
</dbReference>
<dbReference type="SMART" id="SM00355">
    <property type="entry name" value="ZnF_C2H2"/>
    <property type="match status" value="4"/>
</dbReference>
<evidence type="ECO:0000256" key="3">
    <source>
        <dbReference type="ARBA" id="ARBA00022771"/>
    </source>
</evidence>
<feature type="region of interest" description="Disordered" evidence="8">
    <location>
        <begin position="308"/>
        <end position="337"/>
    </location>
</feature>
<evidence type="ECO:0000256" key="4">
    <source>
        <dbReference type="ARBA" id="ARBA00022833"/>
    </source>
</evidence>
<gene>
    <name evidence="10" type="ORF">LTR24_005756</name>
</gene>
<comment type="caution">
    <text evidence="10">The sequence shown here is derived from an EMBL/GenBank/DDBJ whole genome shotgun (WGS) entry which is preliminary data.</text>
</comment>
<keyword evidence="6" id="KW-0804">Transcription</keyword>
<dbReference type="Proteomes" id="UP001345013">
    <property type="component" value="Unassembled WGS sequence"/>
</dbReference>
<feature type="region of interest" description="Disordered" evidence="8">
    <location>
        <begin position="193"/>
        <end position="293"/>
    </location>
</feature>
<evidence type="ECO:0000256" key="6">
    <source>
        <dbReference type="ARBA" id="ARBA00023163"/>
    </source>
</evidence>
<dbReference type="PANTHER" id="PTHR46179:SF13">
    <property type="entry name" value="C2H2-TYPE DOMAIN-CONTAINING PROTEIN"/>
    <property type="match status" value="1"/>
</dbReference>
<reference evidence="10 11" key="1">
    <citation type="submission" date="2023-08" db="EMBL/GenBank/DDBJ databases">
        <title>Black Yeasts Isolated from many extreme environments.</title>
        <authorList>
            <person name="Coleine C."/>
            <person name="Stajich J.E."/>
            <person name="Selbmann L."/>
        </authorList>
    </citation>
    <scope>NUCLEOTIDE SEQUENCE [LARGE SCALE GENOMIC DNA]</scope>
    <source>
        <strain evidence="10 11">CCFEE 5885</strain>
    </source>
</reference>
<dbReference type="EMBL" id="JAVRRG010000068">
    <property type="protein sequence ID" value="KAK5091860.1"/>
    <property type="molecule type" value="Genomic_DNA"/>
</dbReference>
<evidence type="ECO:0000256" key="1">
    <source>
        <dbReference type="ARBA" id="ARBA00004123"/>
    </source>
</evidence>
<feature type="compositionally biased region" description="Low complexity" evidence="8">
    <location>
        <begin position="269"/>
        <end position="286"/>
    </location>
</feature>
<evidence type="ECO:0000256" key="7">
    <source>
        <dbReference type="ARBA" id="ARBA00023242"/>
    </source>
</evidence>
<feature type="domain" description="C2H2-type" evidence="9">
    <location>
        <begin position="395"/>
        <end position="425"/>
    </location>
</feature>
<keyword evidence="4" id="KW-0862">Zinc</keyword>
<comment type="subcellular location">
    <subcellularLocation>
        <location evidence="1">Nucleus</location>
    </subcellularLocation>
</comment>
<feature type="domain" description="C2H2-type" evidence="9">
    <location>
        <begin position="455"/>
        <end position="475"/>
    </location>
</feature>
<keyword evidence="5" id="KW-0805">Transcription regulation</keyword>
<feature type="domain" description="C2H2-type" evidence="9">
    <location>
        <begin position="336"/>
        <end position="357"/>
    </location>
</feature>
<evidence type="ECO:0000259" key="9">
    <source>
        <dbReference type="SMART" id="SM00355"/>
    </source>
</evidence>
<dbReference type="InterPro" id="IPR013087">
    <property type="entry name" value="Znf_C2H2_type"/>
</dbReference>
<accession>A0ABR0K7X7</accession>
<feature type="compositionally biased region" description="Polar residues" evidence="8">
    <location>
        <begin position="231"/>
        <end position="264"/>
    </location>
</feature>
<keyword evidence="11" id="KW-1185">Reference proteome</keyword>
<evidence type="ECO:0000256" key="8">
    <source>
        <dbReference type="SAM" id="MobiDB-lite"/>
    </source>
</evidence>
<feature type="compositionally biased region" description="Polar residues" evidence="8">
    <location>
        <begin position="312"/>
        <end position="321"/>
    </location>
</feature>
<evidence type="ECO:0000313" key="11">
    <source>
        <dbReference type="Proteomes" id="UP001345013"/>
    </source>
</evidence>
<evidence type="ECO:0000256" key="5">
    <source>
        <dbReference type="ARBA" id="ARBA00023015"/>
    </source>
</evidence>
<keyword evidence="7" id="KW-0539">Nucleus</keyword>
<feature type="compositionally biased region" description="Polar residues" evidence="8">
    <location>
        <begin position="197"/>
        <end position="206"/>
    </location>
</feature>
<protein>
    <recommendedName>
        <fullName evidence="9">C2H2-type domain-containing protein</fullName>
    </recommendedName>
</protein>
<feature type="compositionally biased region" description="Low complexity" evidence="8">
    <location>
        <begin position="215"/>
        <end position="230"/>
    </location>
</feature>
<keyword evidence="3" id="KW-0863">Zinc-finger</keyword>
<dbReference type="InterPro" id="IPR051061">
    <property type="entry name" value="Zinc_finger_trans_reg"/>
</dbReference>
<sequence>MPAFEQYPWTFDSQFTFDQEIKQEQYMPHATGSYANLDSIPFASEMFTTGQQDFKYEMVRSISQNSMQQINAEAAPSLLSSASAPSIPSASSSTVGSPYSGHAQLAPNPFLYNNQFITGPAIICDDSFAYGYESAHFDHEATIGQDTKLTAPFLGKCADPSSFAQRSTATPVQERLLSVPLVSSPKTIILAPEATTPLPSKQNRSFDGSGAQVRSVASSSKSDSNAVFKSPTTPASAYPKTSSPNARNSVSISGQQNLFPNTAYGTYHAPQQQPQFSPAASPAPSSHNYHSFSAPVTVDNFGQQHAAMRRQSIGSPQSGASPPSLYSADEGSQEKGRCPYPDCGRHFKDLKAHMMTHETVRPEKCPIVSCEYHKKGFARKYDKNRHTLTHYRGTMVCGFCPGSGSAAEKSFNRADVFKRHLTSVHGVEQTPPNSRKRSSIKTNVELSSYCQDATGKCSTCGVMFNNAQEFYEHLDECVLKVVQQEDPIEAINAQRLAEVANDSDVQATFERNHIKLEGSAPSMMDEFDDDEEEDDEDEFDFNERSGHGVIRTTKVTSNRPIIGGNISKRTSKKGLTWSKGGGSIIGKSRKRRKFYPPSWGMATDKMNMKKRVLCVYEGQRRLLKDDMMLHNEFEVRMPLANGNSYVTDLDIESMKRSEAFHNATPDEKGPWIQEEDFLQEFLQ</sequence>
<dbReference type="PANTHER" id="PTHR46179">
    <property type="entry name" value="ZINC FINGER PROTEIN"/>
    <property type="match status" value="1"/>
</dbReference>